<evidence type="ECO:0000256" key="2">
    <source>
        <dbReference type="ARBA" id="ARBA00037583"/>
    </source>
</evidence>
<dbReference type="PANTHER" id="PTHR43407:SF1">
    <property type="entry name" value="LENGSIN"/>
    <property type="match status" value="1"/>
</dbReference>
<dbReference type="GO" id="GO:0004356">
    <property type="term" value="F:glutamine synthetase activity"/>
    <property type="evidence" value="ECO:0007669"/>
    <property type="project" value="InterPro"/>
</dbReference>
<evidence type="ECO:0000259" key="9">
    <source>
        <dbReference type="PROSITE" id="PS51987"/>
    </source>
</evidence>
<evidence type="ECO:0000256" key="1">
    <source>
        <dbReference type="ARBA" id="ARBA00009897"/>
    </source>
</evidence>
<dbReference type="Proteomes" id="UP001152320">
    <property type="component" value="Chromosome 8"/>
</dbReference>
<evidence type="ECO:0000313" key="11">
    <source>
        <dbReference type="Proteomes" id="UP001152320"/>
    </source>
</evidence>
<dbReference type="InterPro" id="IPR014746">
    <property type="entry name" value="Gln_synth/guanido_kin_cat_dom"/>
</dbReference>
<dbReference type="InterPro" id="IPR036651">
    <property type="entry name" value="Gln_synt_N_sf"/>
</dbReference>
<dbReference type="SUPFAM" id="SSF55931">
    <property type="entry name" value="Glutamine synthetase/guanido kinase"/>
    <property type="match status" value="1"/>
</dbReference>
<feature type="domain" description="GS catalytic" evidence="9">
    <location>
        <begin position="122"/>
        <end position="457"/>
    </location>
</feature>
<name>A0A9Q1C2E1_HOLLE</name>
<dbReference type="GO" id="GO:0006542">
    <property type="term" value="P:glutamine biosynthetic process"/>
    <property type="evidence" value="ECO:0007669"/>
    <property type="project" value="InterPro"/>
</dbReference>
<evidence type="ECO:0000313" key="10">
    <source>
        <dbReference type="EMBL" id="KAJ8036859.1"/>
    </source>
</evidence>
<dbReference type="GO" id="GO:0005737">
    <property type="term" value="C:cytoplasm"/>
    <property type="evidence" value="ECO:0007669"/>
    <property type="project" value="TreeGrafter"/>
</dbReference>
<reference evidence="10" key="1">
    <citation type="submission" date="2021-10" db="EMBL/GenBank/DDBJ databases">
        <title>Tropical sea cucumber genome reveals ecological adaptation and Cuvierian tubules defense mechanism.</title>
        <authorList>
            <person name="Chen T."/>
        </authorList>
    </citation>
    <scope>NUCLEOTIDE SEQUENCE</scope>
    <source>
        <strain evidence="10">Nanhai2018</strain>
        <tissue evidence="10">Muscle</tissue>
    </source>
</reference>
<dbReference type="Pfam" id="PF00120">
    <property type="entry name" value="Gln-synt_C"/>
    <property type="match status" value="1"/>
</dbReference>
<evidence type="ECO:0000259" key="8">
    <source>
        <dbReference type="PROSITE" id="PS51986"/>
    </source>
</evidence>
<dbReference type="SMART" id="SM01230">
    <property type="entry name" value="Gln-synt_C"/>
    <property type="match status" value="1"/>
</dbReference>
<comment type="similarity">
    <text evidence="1 6 7">Belongs to the glutamine synthetase family.</text>
</comment>
<dbReference type="PANTHER" id="PTHR43407">
    <property type="entry name" value="GLUTAMINE SYNTHETASE"/>
    <property type="match status" value="1"/>
</dbReference>
<dbReference type="Gene3D" id="3.30.590.10">
    <property type="entry name" value="Glutamine synthetase/guanido kinase, catalytic domain"/>
    <property type="match status" value="1"/>
</dbReference>
<evidence type="ECO:0000256" key="6">
    <source>
        <dbReference type="PROSITE-ProRule" id="PRU01330"/>
    </source>
</evidence>
<keyword evidence="11" id="KW-1185">Reference proteome</keyword>
<evidence type="ECO:0000256" key="3">
    <source>
        <dbReference type="ARBA" id="ARBA00038790"/>
    </source>
</evidence>
<feature type="domain" description="GS beta-grasp" evidence="8">
    <location>
        <begin position="21"/>
        <end position="115"/>
    </location>
</feature>
<dbReference type="AlphaFoldDB" id="A0A9Q1C2E1"/>
<accession>A0A9Q1C2E1</accession>
<gene>
    <name evidence="10" type="ORF">HOLleu_17505</name>
</gene>
<evidence type="ECO:0000256" key="5">
    <source>
        <dbReference type="ARBA" id="ARBA00042675"/>
    </source>
</evidence>
<comment type="caution">
    <text evidence="10">The sequence shown here is derived from an EMBL/GenBank/DDBJ whole genome shotgun (WGS) entry which is preliminary data.</text>
</comment>
<comment type="subunit">
    <text evidence="3">Dodecamer. Interacts with BFSP2 and VIM.</text>
</comment>
<dbReference type="InterPro" id="IPR008146">
    <property type="entry name" value="Gln_synth_cat_dom"/>
</dbReference>
<dbReference type="PROSITE" id="PS51987">
    <property type="entry name" value="GS_CATALYTIC"/>
    <property type="match status" value="1"/>
</dbReference>
<dbReference type="SUPFAM" id="SSF54368">
    <property type="entry name" value="Glutamine synthetase, N-terminal domain"/>
    <property type="match status" value="1"/>
</dbReference>
<evidence type="ECO:0000256" key="7">
    <source>
        <dbReference type="RuleBase" id="RU000384"/>
    </source>
</evidence>
<dbReference type="GO" id="GO:0016020">
    <property type="term" value="C:membrane"/>
    <property type="evidence" value="ECO:0007669"/>
    <property type="project" value="TreeGrafter"/>
</dbReference>
<protein>
    <recommendedName>
        <fullName evidence="4">Lengsin</fullName>
    </recommendedName>
    <alternativeName>
        <fullName evidence="5">Glutamate-ammonia ligase domain-containing protein 1</fullName>
    </alternativeName>
</protein>
<dbReference type="Gene3D" id="3.10.20.70">
    <property type="entry name" value="Glutamine synthetase, N-terminal domain"/>
    <property type="match status" value="1"/>
</dbReference>
<comment type="function">
    <text evidence="2">May act as a component of the cytoskeleton or as a chaperone for the reorganization of intermediate filament proteins during terminal differentiation in the lens. Does not seem to have enzymatic activity.</text>
</comment>
<evidence type="ECO:0000256" key="4">
    <source>
        <dbReference type="ARBA" id="ARBA00039404"/>
    </source>
</evidence>
<dbReference type="EMBL" id="JAIZAY010000008">
    <property type="protein sequence ID" value="KAJ8036859.1"/>
    <property type="molecule type" value="Genomic_DNA"/>
</dbReference>
<proteinExistence type="inferred from homology"/>
<dbReference type="InterPro" id="IPR008147">
    <property type="entry name" value="Gln_synt_N"/>
</dbReference>
<organism evidence="10 11">
    <name type="scientific">Holothuria leucospilota</name>
    <name type="common">Black long sea cucumber</name>
    <name type="synonym">Mertensiothuria leucospilota</name>
    <dbReference type="NCBI Taxonomy" id="206669"/>
    <lineage>
        <taxon>Eukaryota</taxon>
        <taxon>Metazoa</taxon>
        <taxon>Echinodermata</taxon>
        <taxon>Eleutherozoa</taxon>
        <taxon>Echinozoa</taxon>
        <taxon>Holothuroidea</taxon>
        <taxon>Aspidochirotacea</taxon>
        <taxon>Aspidochirotida</taxon>
        <taxon>Holothuriidae</taxon>
        <taxon>Holothuria</taxon>
    </lineage>
</organism>
<sequence>MCAQPISNEALSEVRNRIERDKIEYIFLECSDFHGISRGKVLPVDRFLENSEDGFSIPAMQLIRLPKGDIPPMSNLPLSEEFSDFTFFPDFSTFKVIPWRKGVASVLVDPYTVSGEPVGFFTRHVARHQIERLKDYGLSILSALEYEFSLLDSKTLLPIHSDSTGHWIKNFFDDWDHLTSIHKNLSSMDLVVEQIDTEGEEGVYEFPIKPSLGLKAGDDAYWLKKTVRELSQQKGYLASFSSKPFIHSSGVGGHFNHSLLDLEGKERLFYDVENPHKMSKIMQHWLAGLIRHAPAMLIFGCPTASCQRRFASPDRATPQYPDWGIDNRTCSFRVKNLTPEKTYIENRIFGSACNPYLTLAVNIAAGLDGILNEIPLQRMVKGNAHSVAHVLPGAHKFSGRLSDALWELEQDEVLRQALGEDFIRPYINAKKHECDRETEAYMKGDASFYDREYLAYL</sequence>
<dbReference type="PROSITE" id="PS51986">
    <property type="entry name" value="GS_BETA_GRASP"/>
    <property type="match status" value="1"/>
</dbReference>
<dbReference type="OrthoDB" id="77835at2759"/>